<feature type="non-terminal residue" evidence="1">
    <location>
        <position position="156"/>
    </location>
</feature>
<reference evidence="1" key="1">
    <citation type="journal article" date="2020" name="Stud. Mycol.">
        <title>101 Dothideomycetes genomes: a test case for predicting lifestyles and emergence of pathogens.</title>
        <authorList>
            <person name="Haridas S."/>
            <person name="Albert R."/>
            <person name="Binder M."/>
            <person name="Bloem J."/>
            <person name="Labutti K."/>
            <person name="Salamov A."/>
            <person name="Andreopoulos B."/>
            <person name="Baker S."/>
            <person name="Barry K."/>
            <person name="Bills G."/>
            <person name="Bluhm B."/>
            <person name="Cannon C."/>
            <person name="Castanera R."/>
            <person name="Culley D."/>
            <person name="Daum C."/>
            <person name="Ezra D."/>
            <person name="Gonzalez J."/>
            <person name="Henrissat B."/>
            <person name="Kuo A."/>
            <person name="Liang C."/>
            <person name="Lipzen A."/>
            <person name="Lutzoni F."/>
            <person name="Magnuson J."/>
            <person name="Mondo S."/>
            <person name="Nolan M."/>
            <person name="Ohm R."/>
            <person name="Pangilinan J."/>
            <person name="Park H.-J."/>
            <person name="Ramirez L."/>
            <person name="Alfaro M."/>
            <person name="Sun H."/>
            <person name="Tritt A."/>
            <person name="Yoshinaga Y."/>
            <person name="Zwiers L.-H."/>
            <person name="Turgeon B."/>
            <person name="Goodwin S."/>
            <person name="Spatafora J."/>
            <person name="Crous P."/>
            <person name="Grigoriev I."/>
        </authorList>
    </citation>
    <scope>NUCLEOTIDE SEQUENCE</scope>
    <source>
        <strain evidence="1">ATCC 200398</strain>
    </source>
</reference>
<comment type="caution">
    <text evidence="1">The sequence shown here is derived from an EMBL/GenBank/DDBJ whole genome shotgun (WGS) entry which is preliminary data.</text>
</comment>
<keyword evidence="2" id="KW-1185">Reference proteome</keyword>
<sequence length="156" mass="18111">ILSKQTFRTFSYAYQSTYKPLIYQPIVDSSHHPLHIIRKRIQGERSRSGLWWHVTVGNNSSKTKVVRSWLRRRLIVAFIEELKSRGFDRDGKFVDTKDNAPHREVFRELLERGQIPELKGSLKLHAQAPLVTAKFEDVKREAAKLVEALCLGLETE</sequence>
<evidence type="ECO:0000313" key="1">
    <source>
        <dbReference type="EMBL" id="KAF2466004.1"/>
    </source>
</evidence>
<proteinExistence type="predicted"/>
<protein>
    <submittedName>
        <fullName evidence="1">Uncharacterized protein</fullName>
    </submittedName>
</protein>
<evidence type="ECO:0000313" key="2">
    <source>
        <dbReference type="Proteomes" id="UP000799755"/>
    </source>
</evidence>
<gene>
    <name evidence="1" type="ORF">BDR25DRAFT_175405</name>
</gene>
<accession>A0ACB6QG50</accession>
<dbReference type="EMBL" id="MU003527">
    <property type="protein sequence ID" value="KAF2466004.1"/>
    <property type="molecule type" value="Genomic_DNA"/>
</dbReference>
<feature type="non-terminal residue" evidence="1">
    <location>
        <position position="1"/>
    </location>
</feature>
<dbReference type="Proteomes" id="UP000799755">
    <property type="component" value="Unassembled WGS sequence"/>
</dbReference>
<organism evidence="1 2">
    <name type="scientific">Lindgomyces ingoldianus</name>
    <dbReference type="NCBI Taxonomy" id="673940"/>
    <lineage>
        <taxon>Eukaryota</taxon>
        <taxon>Fungi</taxon>
        <taxon>Dikarya</taxon>
        <taxon>Ascomycota</taxon>
        <taxon>Pezizomycotina</taxon>
        <taxon>Dothideomycetes</taxon>
        <taxon>Pleosporomycetidae</taxon>
        <taxon>Pleosporales</taxon>
        <taxon>Lindgomycetaceae</taxon>
        <taxon>Lindgomyces</taxon>
    </lineage>
</organism>
<name>A0ACB6QG50_9PLEO</name>